<dbReference type="RefSeq" id="WP_084082296.1">
    <property type="nucleotide sequence ID" value="NZ_FRAR01000007.1"/>
</dbReference>
<feature type="domain" description="Histidine kinase" evidence="9">
    <location>
        <begin position="361"/>
        <end position="565"/>
    </location>
</feature>
<dbReference type="InterPro" id="IPR036097">
    <property type="entry name" value="HisK_dim/P_sf"/>
</dbReference>
<dbReference type="Gene3D" id="1.10.287.130">
    <property type="match status" value="1"/>
</dbReference>
<dbReference type="SUPFAM" id="SSF47384">
    <property type="entry name" value="Homodimeric domain of signal transducing histidine kinase"/>
    <property type="match status" value="1"/>
</dbReference>
<dbReference type="InterPro" id="IPR003594">
    <property type="entry name" value="HATPase_dom"/>
</dbReference>
<evidence type="ECO:0000256" key="8">
    <source>
        <dbReference type="SAM" id="Phobius"/>
    </source>
</evidence>
<dbReference type="InterPro" id="IPR003661">
    <property type="entry name" value="HisK_dim/P_dom"/>
</dbReference>
<evidence type="ECO:0000313" key="10">
    <source>
        <dbReference type="EMBL" id="SHK13764.1"/>
    </source>
</evidence>
<feature type="transmembrane region" description="Helical" evidence="8">
    <location>
        <begin position="320"/>
        <end position="338"/>
    </location>
</feature>
<evidence type="ECO:0000256" key="3">
    <source>
        <dbReference type="ARBA" id="ARBA00012438"/>
    </source>
</evidence>
<name>A0A1M6Q0R3_9FIRM</name>
<keyword evidence="6 10" id="KW-0418">Kinase</keyword>
<evidence type="ECO:0000313" key="11">
    <source>
        <dbReference type="Proteomes" id="UP000183997"/>
    </source>
</evidence>
<dbReference type="STRING" id="1121421.SAMN02745123_00835"/>
<dbReference type="AlphaFoldDB" id="A0A1M6Q0R3"/>
<proteinExistence type="predicted"/>
<dbReference type="SMART" id="SM00387">
    <property type="entry name" value="HATPase_c"/>
    <property type="match status" value="1"/>
</dbReference>
<evidence type="ECO:0000256" key="5">
    <source>
        <dbReference type="ARBA" id="ARBA00022679"/>
    </source>
</evidence>
<dbReference type="PANTHER" id="PTHR45453:SF1">
    <property type="entry name" value="PHOSPHATE REGULON SENSOR PROTEIN PHOR"/>
    <property type="match status" value="1"/>
</dbReference>
<dbReference type="GO" id="GO:0004721">
    <property type="term" value="F:phosphoprotein phosphatase activity"/>
    <property type="evidence" value="ECO:0007669"/>
    <property type="project" value="TreeGrafter"/>
</dbReference>
<dbReference type="InterPro" id="IPR050351">
    <property type="entry name" value="BphY/WalK/GraS-like"/>
</dbReference>
<dbReference type="OrthoDB" id="9762826at2"/>
<dbReference type="EMBL" id="FRAR01000007">
    <property type="protein sequence ID" value="SHK13764.1"/>
    <property type="molecule type" value="Genomic_DNA"/>
</dbReference>
<keyword evidence="8" id="KW-1133">Transmembrane helix</keyword>
<dbReference type="Pfam" id="PF00512">
    <property type="entry name" value="HisKA"/>
    <property type="match status" value="1"/>
</dbReference>
<keyword evidence="5" id="KW-0808">Transferase</keyword>
<dbReference type="PROSITE" id="PS50109">
    <property type="entry name" value="HIS_KIN"/>
    <property type="match status" value="1"/>
</dbReference>
<protein>
    <recommendedName>
        <fullName evidence="3">histidine kinase</fullName>
        <ecNumber evidence="3">2.7.13.3</ecNumber>
    </recommendedName>
</protein>
<reference evidence="11" key="1">
    <citation type="submission" date="2016-11" db="EMBL/GenBank/DDBJ databases">
        <authorList>
            <person name="Varghese N."/>
            <person name="Submissions S."/>
        </authorList>
    </citation>
    <scope>NUCLEOTIDE SEQUENCE [LARGE SCALE GENOMIC DNA]</scope>
    <source>
        <strain evidence="11">DSM 10349</strain>
    </source>
</reference>
<dbReference type="PANTHER" id="PTHR45453">
    <property type="entry name" value="PHOSPHATE REGULON SENSOR PROTEIN PHOR"/>
    <property type="match status" value="1"/>
</dbReference>
<comment type="catalytic activity">
    <reaction evidence="1">
        <text>ATP + protein L-histidine = ADP + protein N-phospho-L-histidine.</text>
        <dbReference type="EC" id="2.7.13.3"/>
    </reaction>
</comment>
<dbReference type="Gene3D" id="3.30.565.10">
    <property type="entry name" value="Histidine kinase-like ATPase, C-terminal domain"/>
    <property type="match status" value="1"/>
</dbReference>
<evidence type="ECO:0000256" key="1">
    <source>
        <dbReference type="ARBA" id="ARBA00000085"/>
    </source>
</evidence>
<dbReference type="GO" id="GO:0005886">
    <property type="term" value="C:plasma membrane"/>
    <property type="evidence" value="ECO:0007669"/>
    <property type="project" value="TreeGrafter"/>
</dbReference>
<keyword evidence="11" id="KW-1185">Reference proteome</keyword>
<dbReference type="CDD" id="cd00082">
    <property type="entry name" value="HisKA"/>
    <property type="match status" value="1"/>
</dbReference>
<dbReference type="EC" id="2.7.13.3" evidence="3"/>
<dbReference type="GO" id="GO:0000155">
    <property type="term" value="F:phosphorelay sensor kinase activity"/>
    <property type="evidence" value="ECO:0007669"/>
    <property type="project" value="InterPro"/>
</dbReference>
<comment type="subcellular location">
    <subcellularLocation>
        <location evidence="2">Membrane</location>
    </subcellularLocation>
</comment>
<organism evidence="10 11">
    <name type="scientific">Desulforamulus aeronauticus DSM 10349</name>
    <dbReference type="NCBI Taxonomy" id="1121421"/>
    <lineage>
        <taxon>Bacteria</taxon>
        <taxon>Bacillati</taxon>
        <taxon>Bacillota</taxon>
        <taxon>Clostridia</taxon>
        <taxon>Eubacteriales</taxon>
        <taxon>Peptococcaceae</taxon>
        <taxon>Desulforamulus</taxon>
    </lineage>
</organism>
<dbReference type="SUPFAM" id="SSF55874">
    <property type="entry name" value="ATPase domain of HSP90 chaperone/DNA topoisomerase II/histidine kinase"/>
    <property type="match status" value="1"/>
</dbReference>
<dbReference type="InterPro" id="IPR036890">
    <property type="entry name" value="HATPase_C_sf"/>
</dbReference>
<evidence type="ECO:0000259" key="9">
    <source>
        <dbReference type="PROSITE" id="PS50109"/>
    </source>
</evidence>
<keyword evidence="4" id="KW-0597">Phosphoprotein</keyword>
<dbReference type="InterPro" id="IPR005467">
    <property type="entry name" value="His_kinase_dom"/>
</dbReference>
<dbReference type="Pfam" id="PF02518">
    <property type="entry name" value="HATPase_c"/>
    <property type="match status" value="1"/>
</dbReference>
<accession>A0A1M6Q0R3</accession>
<evidence type="ECO:0000256" key="7">
    <source>
        <dbReference type="ARBA" id="ARBA00023012"/>
    </source>
</evidence>
<gene>
    <name evidence="10" type="ORF">SAMN02745123_00835</name>
</gene>
<feature type="transmembrane region" description="Helical" evidence="8">
    <location>
        <begin position="12"/>
        <end position="35"/>
    </location>
</feature>
<dbReference type="Proteomes" id="UP000183997">
    <property type="component" value="Unassembled WGS sequence"/>
</dbReference>
<keyword evidence="8" id="KW-0812">Transmembrane</keyword>
<dbReference type="GO" id="GO:0016036">
    <property type="term" value="P:cellular response to phosphate starvation"/>
    <property type="evidence" value="ECO:0007669"/>
    <property type="project" value="TreeGrafter"/>
</dbReference>
<keyword evidence="7" id="KW-0902">Two-component regulatory system</keyword>
<evidence type="ECO:0000256" key="4">
    <source>
        <dbReference type="ARBA" id="ARBA00022553"/>
    </source>
</evidence>
<evidence type="ECO:0000256" key="2">
    <source>
        <dbReference type="ARBA" id="ARBA00004370"/>
    </source>
</evidence>
<sequence>MKKNKTKQTIYIRTLAALLAAYLVLMTGFSILLIFQEKKMKGLELRTFALRVNSTIESTLQDAIDSNNQVTDIAKVKKQFVRNSPFFTDLGTELAIFTGDYKLIFNTNDNWLGSYTEYSEGSKHYIGYGYVKPKDWFDEKSVTELENYLYAEPKAKKVGDLAGYLLNIEGFWLDDEMIIPDKISVTPMYAHSFDDHGEVKSSGGTRQNNLIYTSNYKNTNDLPYFEHGSIQPANNSDGNDERQAKLRNMVLNKEKLREAVKHYTGDISYERVNPVTYRYYLPIPYQNTIKETNDQNNYSEFWTVFAREVNLLDQCAGTLTFVWLSCFITFFAAALILSEQTYKTYQKREELEKHRNEITNALAHDLKTPLSIISGYAQNLMENVHTEKREYYAGNIQANVNRMDKIIREMLELSRLESDRLLIKFEDVSLGEVCAKITNRYSQVCHDKHIMTSLEGDAVIKADNSLIERVIDNFFVNALDSTPEGGSIRIRIFDTTLEFYNSGSHIPEEKINEIWLPYRKAEVSRSKTKGTGLGLSISRTILEVHKFSYGVKNSKDGVVFWFKFV</sequence>
<dbReference type="SMART" id="SM00388">
    <property type="entry name" value="HisKA"/>
    <property type="match status" value="1"/>
</dbReference>
<keyword evidence="8" id="KW-0472">Membrane</keyword>
<evidence type="ECO:0000256" key="6">
    <source>
        <dbReference type="ARBA" id="ARBA00022777"/>
    </source>
</evidence>